<feature type="domain" description="HTH gntR-type" evidence="4">
    <location>
        <begin position="5"/>
        <end position="73"/>
    </location>
</feature>
<evidence type="ECO:0000313" key="5">
    <source>
        <dbReference type="EMBL" id="GGO87246.1"/>
    </source>
</evidence>
<dbReference type="PANTHER" id="PTHR44846:SF17">
    <property type="entry name" value="GNTR-FAMILY TRANSCRIPTIONAL REGULATOR"/>
    <property type="match status" value="1"/>
</dbReference>
<dbReference type="GO" id="GO:0045892">
    <property type="term" value="P:negative regulation of DNA-templated transcription"/>
    <property type="evidence" value="ECO:0007669"/>
    <property type="project" value="TreeGrafter"/>
</dbReference>
<comment type="caution">
    <text evidence="5">The sequence shown here is derived from an EMBL/GenBank/DDBJ whole genome shotgun (WGS) entry which is preliminary data.</text>
</comment>
<keyword evidence="6" id="KW-1185">Reference proteome</keyword>
<dbReference type="CDD" id="cd07377">
    <property type="entry name" value="WHTH_GntR"/>
    <property type="match status" value="1"/>
</dbReference>
<dbReference type="InterPro" id="IPR036390">
    <property type="entry name" value="WH_DNA-bd_sf"/>
</dbReference>
<organism evidence="5 6">
    <name type="scientific">Wenjunlia tyrosinilytica</name>
    <dbReference type="NCBI Taxonomy" id="1544741"/>
    <lineage>
        <taxon>Bacteria</taxon>
        <taxon>Bacillati</taxon>
        <taxon>Actinomycetota</taxon>
        <taxon>Actinomycetes</taxon>
        <taxon>Kitasatosporales</taxon>
        <taxon>Streptomycetaceae</taxon>
        <taxon>Wenjunlia</taxon>
    </lineage>
</organism>
<dbReference type="EMBL" id="BMMS01000009">
    <property type="protein sequence ID" value="GGO87246.1"/>
    <property type="molecule type" value="Genomic_DNA"/>
</dbReference>
<dbReference type="PRINTS" id="PR00035">
    <property type="entry name" value="HTHGNTR"/>
</dbReference>
<dbReference type="Gene3D" id="1.10.10.10">
    <property type="entry name" value="Winged helix-like DNA-binding domain superfamily/Winged helix DNA-binding domain"/>
    <property type="match status" value="1"/>
</dbReference>
<dbReference type="GO" id="GO:0003700">
    <property type="term" value="F:DNA-binding transcription factor activity"/>
    <property type="evidence" value="ECO:0007669"/>
    <property type="project" value="InterPro"/>
</dbReference>
<keyword evidence="3" id="KW-0804">Transcription</keyword>
<dbReference type="PROSITE" id="PS50949">
    <property type="entry name" value="HTH_GNTR"/>
    <property type="match status" value="1"/>
</dbReference>
<keyword evidence="1" id="KW-0805">Transcription regulation</keyword>
<reference evidence="5" key="1">
    <citation type="journal article" date="2014" name="Int. J. Syst. Evol. Microbiol.">
        <title>Complete genome sequence of Corynebacterium casei LMG S-19264T (=DSM 44701T), isolated from a smear-ripened cheese.</title>
        <authorList>
            <consortium name="US DOE Joint Genome Institute (JGI-PGF)"/>
            <person name="Walter F."/>
            <person name="Albersmeier A."/>
            <person name="Kalinowski J."/>
            <person name="Ruckert C."/>
        </authorList>
    </citation>
    <scope>NUCLEOTIDE SEQUENCE</scope>
    <source>
        <strain evidence="5">CGMCC 4.7201</strain>
    </source>
</reference>
<name>A0A917ZNX6_9ACTN</name>
<evidence type="ECO:0000259" key="4">
    <source>
        <dbReference type="PROSITE" id="PS50949"/>
    </source>
</evidence>
<proteinExistence type="predicted"/>
<keyword evidence="2" id="KW-0238">DNA-binding</keyword>
<dbReference type="InterPro" id="IPR000524">
    <property type="entry name" value="Tscrpt_reg_HTH_GntR"/>
</dbReference>
<dbReference type="InterPro" id="IPR036388">
    <property type="entry name" value="WH-like_DNA-bd_sf"/>
</dbReference>
<dbReference type="Pfam" id="PF00392">
    <property type="entry name" value="GntR"/>
    <property type="match status" value="1"/>
</dbReference>
<gene>
    <name evidence="5" type="ORF">GCM10012280_25290</name>
</gene>
<evidence type="ECO:0000256" key="1">
    <source>
        <dbReference type="ARBA" id="ARBA00023015"/>
    </source>
</evidence>
<protein>
    <submittedName>
        <fullName evidence="5">GntR family transcriptional regulator</fullName>
    </submittedName>
</protein>
<dbReference type="InterPro" id="IPR050679">
    <property type="entry name" value="Bact_HTH_transcr_reg"/>
</dbReference>
<dbReference type="AlphaFoldDB" id="A0A917ZNX6"/>
<dbReference type="PANTHER" id="PTHR44846">
    <property type="entry name" value="MANNOSYL-D-GLYCERATE TRANSPORT/METABOLISM SYSTEM REPRESSOR MNGR-RELATED"/>
    <property type="match status" value="1"/>
</dbReference>
<reference evidence="5" key="2">
    <citation type="submission" date="2020-09" db="EMBL/GenBank/DDBJ databases">
        <authorList>
            <person name="Sun Q."/>
            <person name="Zhou Y."/>
        </authorList>
    </citation>
    <scope>NUCLEOTIDE SEQUENCE</scope>
    <source>
        <strain evidence="5">CGMCC 4.7201</strain>
    </source>
</reference>
<accession>A0A917ZNX6</accession>
<dbReference type="SUPFAM" id="SSF46785">
    <property type="entry name" value="Winged helix' DNA-binding domain"/>
    <property type="match status" value="1"/>
</dbReference>
<sequence length="291" mass="32880">METRRPPFQRVAEELRQEILQGTLAVGDQLPTQEMLKERFHVSRSTVQRAIQELQDEGYLDSQRGRAAVVANRHPPSEDLHQPQAAVVSLVQHLESAFAAEHVRIDAFCLTTQTLHGAFERPLRRIYAGELRPKSITLRVLLPSPGAHLALPQRLSDPDDAKPLKRLNRLINNNAYLLRNKLLALGESQMVAHAPEVSVEIRSVPITPVQKLYVLNENDVLVGFYRVVERSIPENPEWGPVYDVLGLGSTLFWHAKNPDDDNDPSGIFVRESQAWFTSLWSTIAEELKLSE</sequence>
<dbReference type="GO" id="GO:0003677">
    <property type="term" value="F:DNA binding"/>
    <property type="evidence" value="ECO:0007669"/>
    <property type="project" value="UniProtKB-KW"/>
</dbReference>
<evidence type="ECO:0000256" key="3">
    <source>
        <dbReference type="ARBA" id="ARBA00023163"/>
    </source>
</evidence>
<dbReference type="SMART" id="SM00345">
    <property type="entry name" value="HTH_GNTR"/>
    <property type="match status" value="1"/>
</dbReference>
<dbReference type="Proteomes" id="UP000641932">
    <property type="component" value="Unassembled WGS sequence"/>
</dbReference>
<evidence type="ECO:0000313" key="6">
    <source>
        <dbReference type="Proteomes" id="UP000641932"/>
    </source>
</evidence>
<evidence type="ECO:0000256" key="2">
    <source>
        <dbReference type="ARBA" id="ARBA00023125"/>
    </source>
</evidence>